<dbReference type="PANTHER" id="PTHR13582:SF0">
    <property type="entry name" value="M-PHASE PHOSPHOPROTEIN 6"/>
    <property type="match status" value="1"/>
</dbReference>
<feature type="compositionally biased region" description="Basic and acidic residues" evidence="1">
    <location>
        <begin position="75"/>
        <end position="87"/>
    </location>
</feature>
<feature type="compositionally biased region" description="Polar residues" evidence="1">
    <location>
        <begin position="165"/>
        <end position="175"/>
    </location>
</feature>
<organism evidence="2 3">
    <name type="scientific">Solanum verrucosum</name>
    <dbReference type="NCBI Taxonomy" id="315347"/>
    <lineage>
        <taxon>Eukaryota</taxon>
        <taxon>Viridiplantae</taxon>
        <taxon>Streptophyta</taxon>
        <taxon>Embryophyta</taxon>
        <taxon>Tracheophyta</taxon>
        <taxon>Spermatophyta</taxon>
        <taxon>Magnoliopsida</taxon>
        <taxon>eudicotyledons</taxon>
        <taxon>Gunneridae</taxon>
        <taxon>Pentapetalae</taxon>
        <taxon>asterids</taxon>
        <taxon>lamiids</taxon>
        <taxon>Solanales</taxon>
        <taxon>Solanaceae</taxon>
        <taxon>Solanoideae</taxon>
        <taxon>Solaneae</taxon>
        <taxon>Solanum</taxon>
    </lineage>
</organism>
<dbReference type="EMBL" id="CP133617">
    <property type="protein sequence ID" value="WMV32177.1"/>
    <property type="molecule type" value="Genomic_DNA"/>
</dbReference>
<proteinExistence type="predicted"/>
<evidence type="ECO:0000313" key="2">
    <source>
        <dbReference type="EMBL" id="WMV32177.1"/>
    </source>
</evidence>
<feature type="region of interest" description="Disordered" evidence="1">
    <location>
        <begin position="139"/>
        <end position="216"/>
    </location>
</feature>
<feature type="region of interest" description="Disordered" evidence="1">
    <location>
        <begin position="17"/>
        <end position="40"/>
    </location>
</feature>
<accession>A0AAF0R196</accession>
<name>A0AAF0R196_SOLVR</name>
<gene>
    <name evidence="2" type="ORF">MTR67_025562</name>
</gene>
<dbReference type="InterPro" id="IPR019324">
    <property type="entry name" value="MPP6"/>
</dbReference>
<keyword evidence="3" id="KW-1185">Reference proteome</keyword>
<reference evidence="2" key="1">
    <citation type="submission" date="2023-08" db="EMBL/GenBank/DDBJ databases">
        <title>A de novo genome assembly of Solanum verrucosum Schlechtendal, a Mexican diploid species geographically isolated from the other diploid A-genome species in potato relatives.</title>
        <authorList>
            <person name="Hosaka K."/>
        </authorList>
    </citation>
    <scope>NUCLEOTIDE SEQUENCE</scope>
    <source>
        <tissue evidence="2">Young leaves</tissue>
    </source>
</reference>
<feature type="compositionally biased region" description="Basic and acidic residues" evidence="1">
    <location>
        <begin position="20"/>
        <end position="31"/>
    </location>
</feature>
<evidence type="ECO:0008006" key="4">
    <source>
        <dbReference type="Google" id="ProtNLM"/>
    </source>
</evidence>
<dbReference type="GO" id="GO:0000460">
    <property type="term" value="P:maturation of 5.8S rRNA"/>
    <property type="evidence" value="ECO:0007669"/>
    <property type="project" value="TreeGrafter"/>
</dbReference>
<dbReference type="PANTHER" id="PTHR13582">
    <property type="entry name" value="M-PHASE PHOSPHOPROTEIN 6"/>
    <property type="match status" value="1"/>
</dbReference>
<dbReference type="Proteomes" id="UP001234989">
    <property type="component" value="Chromosome 6"/>
</dbReference>
<evidence type="ECO:0000256" key="1">
    <source>
        <dbReference type="SAM" id="MobiDB-lite"/>
    </source>
</evidence>
<feature type="compositionally biased region" description="Acidic residues" evidence="1">
    <location>
        <begin position="147"/>
        <end position="157"/>
    </location>
</feature>
<protein>
    <recommendedName>
        <fullName evidence="4">M-phase phosphoprotein 6</fullName>
    </recommendedName>
</protein>
<sequence>MAKRELSGTLRNLKFMQRASLREEKPKKEEEVVTDGNFPSSSAPKRCVIIMEGDPHPGAIKGRMSFQGFNPSIDKLSEEASKPRPEDSAAAAACSSETSERITKRKIKVCFRCAYSFPTGVQLLFIPTITVHCHRENGTSQYGLENSDLDDSYDDPNEDLKWKQDNTSSEAQYSNKSHKRVLNDPASSPSSSQRSKMPHRLDWSVLKPPKSQKRRR</sequence>
<feature type="region of interest" description="Disordered" evidence="1">
    <location>
        <begin position="75"/>
        <end position="97"/>
    </location>
</feature>
<evidence type="ECO:0000313" key="3">
    <source>
        <dbReference type="Proteomes" id="UP001234989"/>
    </source>
</evidence>
<dbReference type="Pfam" id="PF10175">
    <property type="entry name" value="MPP6"/>
    <property type="match status" value="1"/>
</dbReference>
<dbReference type="AlphaFoldDB" id="A0AAF0R196"/>